<keyword evidence="2" id="KW-0813">Transport</keyword>
<keyword evidence="4 7" id="KW-0067">ATP-binding</keyword>
<dbReference type="PROSITE" id="PS50042">
    <property type="entry name" value="CNMP_BINDING_3"/>
    <property type="match status" value="1"/>
</dbReference>
<dbReference type="SUPFAM" id="SSF52540">
    <property type="entry name" value="P-loop containing nucleoside triphosphate hydrolases"/>
    <property type="match status" value="1"/>
</dbReference>
<dbReference type="GO" id="GO:0005524">
    <property type="term" value="F:ATP binding"/>
    <property type="evidence" value="ECO:0007669"/>
    <property type="project" value="UniProtKB-KW"/>
</dbReference>
<dbReference type="SMART" id="SM00382">
    <property type="entry name" value="AAA"/>
    <property type="match status" value="1"/>
</dbReference>
<comment type="similarity">
    <text evidence="1">Belongs to the ABC transporter superfamily.</text>
</comment>
<dbReference type="GO" id="GO:0016887">
    <property type="term" value="F:ATP hydrolysis activity"/>
    <property type="evidence" value="ECO:0007669"/>
    <property type="project" value="InterPro"/>
</dbReference>
<comment type="caution">
    <text evidence="7">The sequence shown here is derived from an EMBL/GenBank/DDBJ whole genome shotgun (WGS) entry which is preliminary data.</text>
</comment>
<evidence type="ECO:0000259" key="6">
    <source>
        <dbReference type="PROSITE" id="PS50893"/>
    </source>
</evidence>
<evidence type="ECO:0000256" key="3">
    <source>
        <dbReference type="ARBA" id="ARBA00022741"/>
    </source>
</evidence>
<dbReference type="OrthoDB" id="3176024at2"/>
<dbReference type="AlphaFoldDB" id="A0A3N0DU72"/>
<dbReference type="InterPro" id="IPR015854">
    <property type="entry name" value="ABC_transpr_LolD-like"/>
</dbReference>
<dbReference type="InterPro" id="IPR014710">
    <property type="entry name" value="RmlC-like_jellyroll"/>
</dbReference>
<dbReference type="InterPro" id="IPR003439">
    <property type="entry name" value="ABC_transporter-like_ATP-bd"/>
</dbReference>
<evidence type="ECO:0000256" key="4">
    <source>
        <dbReference type="ARBA" id="ARBA00022840"/>
    </source>
</evidence>
<dbReference type="PROSITE" id="PS50893">
    <property type="entry name" value="ABC_TRANSPORTER_2"/>
    <property type="match status" value="1"/>
</dbReference>
<evidence type="ECO:0000256" key="1">
    <source>
        <dbReference type="ARBA" id="ARBA00005417"/>
    </source>
</evidence>
<dbReference type="PRINTS" id="PR00103">
    <property type="entry name" value="CAMPKINASE"/>
</dbReference>
<dbReference type="InterPro" id="IPR027417">
    <property type="entry name" value="P-loop_NTPase"/>
</dbReference>
<dbReference type="GO" id="GO:0005886">
    <property type="term" value="C:plasma membrane"/>
    <property type="evidence" value="ECO:0007669"/>
    <property type="project" value="TreeGrafter"/>
</dbReference>
<dbReference type="SMART" id="SM00100">
    <property type="entry name" value="cNMP"/>
    <property type="match status" value="1"/>
</dbReference>
<dbReference type="GO" id="GO:0022857">
    <property type="term" value="F:transmembrane transporter activity"/>
    <property type="evidence" value="ECO:0007669"/>
    <property type="project" value="TreeGrafter"/>
</dbReference>
<dbReference type="Pfam" id="PF00027">
    <property type="entry name" value="cNMP_binding"/>
    <property type="match status" value="1"/>
</dbReference>
<keyword evidence="3" id="KW-0547">Nucleotide-binding</keyword>
<dbReference type="SUPFAM" id="SSF51206">
    <property type="entry name" value="cAMP-binding domain-like"/>
    <property type="match status" value="1"/>
</dbReference>
<dbReference type="InterPro" id="IPR017871">
    <property type="entry name" value="ABC_transporter-like_CS"/>
</dbReference>
<dbReference type="EMBL" id="RJSG01000002">
    <property type="protein sequence ID" value="RNL79179.1"/>
    <property type="molecule type" value="Genomic_DNA"/>
</dbReference>
<dbReference type="PROSITE" id="PS00211">
    <property type="entry name" value="ABC_TRANSPORTER_1"/>
    <property type="match status" value="1"/>
</dbReference>
<dbReference type="Proteomes" id="UP000277094">
    <property type="component" value="Unassembled WGS sequence"/>
</dbReference>
<evidence type="ECO:0000313" key="8">
    <source>
        <dbReference type="Proteomes" id="UP000277094"/>
    </source>
</evidence>
<organism evidence="7 8">
    <name type="scientific">Nocardioides marmorisolisilvae</name>
    <dbReference type="NCBI Taxonomy" id="1542737"/>
    <lineage>
        <taxon>Bacteria</taxon>
        <taxon>Bacillati</taxon>
        <taxon>Actinomycetota</taxon>
        <taxon>Actinomycetes</taxon>
        <taxon>Propionibacteriales</taxon>
        <taxon>Nocardioidaceae</taxon>
        <taxon>Nocardioides</taxon>
    </lineage>
</organism>
<evidence type="ECO:0000259" key="5">
    <source>
        <dbReference type="PROSITE" id="PS50042"/>
    </source>
</evidence>
<dbReference type="InterPro" id="IPR018490">
    <property type="entry name" value="cNMP-bd_dom_sf"/>
</dbReference>
<dbReference type="CDD" id="cd00038">
    <property type="entry name" value="CAP_ED"/>
    <property type="match status" value="1"/>
</dbReference>
<dbReference type="PANTHER" id="PTHR24220">
    <property type="entry name" value="IMPORT ATP-BINDING PROTEIN"/>
    <property type="match status" value="1"/>
</dbReference>
<dbReference type="InterPro" id="IPR000595">
    <property type="entry name" value="cNMP-bd_dom"/>
</dbReference>
<dbReference type="InterPro" id="IPR017911">
    <property type="entry name" value="MacB-like_ATP-bd"/>
</dbReference>
<name>A0A3N0DU72_9ACTN</name>
<accession>A0A3N0DU72</accession>
<evidence type="ECO:0000256" key="2">
    <source>
        <dbReference type="ARBA" id="ARBA00022448"/>
    </source>
</evidence>
<evidence type="ECO:0000313" key="7">
    <source>
        <dbReference type="EMBL" id="RNL79179.1"/>
    </source>
</evidence>
<feature type="domain" description="ABC transporter" evidence="6">
    <location>
        <begin position="4"/>
        <end position="242"/>
    </location>
</feature>
<dbReference type="InterPro" id="IPR003593">
    <property type="entry name" value="AAA+_ATPase"/>
</dbReference>
<gene>
    <name evidence="7" type="ORF">EFL95_09125</name>
</gene>
<dbReference type="RefSeq" id="WP_123233681.1">
    <property type="nucleotide sequence ID" value="NZ_RJSG01000002.1"/>
</dbReference>
<dbReference type="CDD" id="cd03255">
    <property type="entry name" value="ABC_MJ0796_LolCDE_FtsE"/>
    <property type="match status" value="1"/>
</dbReference>
<sequence length="343" mass="36704">MSGLEIRDLTVEYNSGGILVRPLVNKSMDAGDGQLVVLLGPSGCGKTTLLSCIAGLLTPTSGSIRVGGKEVVGLAGAALARYRQEQVGIVFQAFNLLPSLTAHGNVVAPMALARVPRAEASRRADELLARVGLAERKDHRPSAMSGGQQQRVAIARALVHDPPIVLADEPTAHLDHVQVEGVLQLMRELASPGRTLLVATHDDRVTDIADAVIELVPPAQSAHSAVDREPEHVQLDAAEVLFRQGDPGDLVYLVRSGRIEIFRELADGREDRVTVVGPGQYFGELGPLLRLPRSASARALGPTEVVGYTVRRFRYEHPDLANNLGGWARSARHAVATGEDLVR</sequence>
<feature type="domain" description="Cyclic nucleotide-binding" evidence="5">
    <location>
        <begin position="196"/>
        <end position="314"/>
    </location>
</feature>
<proteinExistence type="inferred from homology"/>
<dbReference type="Gene3D" id="3.40.50.300">
    <property type="entry name" value="P-loop containing nucleotide triphosphate hydrolases"/>
    <property type="match status" value="1"/>
</dbReference>
<keyword evidence="8" id="KW-1185">Reference proteome</keyword>
<protein>
    <submittedName>
        <fullName evidence="7">ATP-binding cassette domain-containing protein</fullName>
    </submittedName>
</protein>
<dbReference type="PANTHER" id="PTHR24220:SF689">
    <property type="entry name" value="LIPOPROTEIN-RELEASING SYSTEM ATP-BINDING PROTEIN LOLD"/>
    <property type="match status" value="1"/>
</dbReference>
<dbReference type="Gene3D" id="2.60.120.10">
    <property type="entry name" value="Jelly Rolls"/>
    <property type="match status" value="1"/>
</dbReference>
<reference evidence="7 8" key="1">
    <citation type="submission" date="2018-11" db="EMBL/GenBank/DDBJ databases">
        <authorList>
            <person name="Li F."/>
        </authorList>
    </citation>
    <scope>NUCLEOTIDE SEQUENCE [LARGE SCALE GENOMIC DNA]</scope>
    <source>
        <strain evidence="7 8">KIS18-7</strain>
    </source>
</reference>
<dbReference type="Pfam" id="PF00005">
    <property type="entry name" value="ABC_tran"/>
    <property type="match status" value="1"/>
</dbReference>